<dbReference type="Gene3D" id="3.40.50.300">
    <property type="entry name" value="P-loop containing nucleotide triphosphate hydrolases"/>
    <property type="match status" value="2"/>
</dbReference>
<dbReference type="PROSITE" id="PS50893">
    <property type="entry name" value="ABC_TRANSPORTER_2"/>
    <property type="match status" value="2"/>
</dbReference>
<dbReference type="Pfam" id="PF00005">
    <property type="entry name" value="ABC_tran"/>
    <property type="match status" value="2"/>
</dbReference>
<sequence length="638" mass="73765">MIELSLNNVMKYLDANLVLKNISFNIYDNERVGIVGVNGSGKTTILKLIAGVETMTRDDKGWISIPRGKTIGYLQQVPIFPEDVKVSEVLNLAFKELEVFETQMKLLEQEMKSLEGEFLEKALKRYGEMQHQYEVQGGYDKIEKLSKVCGGLNFNEDFLEKNFSLLSGGEKTIVMLGKILLENPDILLLDEPTNHLDMESIEWLESFLKTYKGIVIIVSHDRYFLDNVVTKIIEIEDMECETYKGNYSEFVKQKEENMLLQFQQFKEQQKQIKAMEKAIKDLRDWAIRADNNKFFKRAASMQIRLDKMQKIQKPRLESDTMKLNFKETGRSGNEVIVAKAVAKGYKDKQLFSDLDLLVSYGERTALIGANGSGKTTFLKIVLGEEISDEGSVKIGESVKLAYLPQNIQFNNEELTVLECFREDVMILEGKAREYLSKFMFYGSSVFKKVKHLSGGEKVRLKLSKLLYEDINLLILDEPTNHHDIESIEALEAALEDFKGTILFISHDRYFINKMANRIIEIDNKQFKTYIGNYEYYKNEKSKLRVQATEQQKIVKEKPQKVRAVDETKKREKEICKLENTIADLEAEIKEVDEKMNLAAEDYTELNKLFIKKNELKSKLDEVIEIWIAYNDETKESNN</sequence>
<dbReference type="NCBIfam" id="NF000355">
    <property type="entry name" value="ribo_prot_ABC_F"/>
    <property type="match status" value="1"/>
</dbReference>
<evidence type="ECO:0000313" key="6">
    <source>
        <dbReference type="EMBL" id="MPM16560.1"/>
    </source>
</evidence>
<keyword evidence="2" id="KW-0547">Nucleotide-binding</keyword>
<dbReference type="InterPro" id="IPR017871">
    <property type="entry name" value="ABC_transporter-like_CS"/>
</dbReference>
<dbReference type="InterPro" id="IPR032781">
    <property type="entry name" value="ABC_tran_Xtn"/>
</dbReference>
<keyword evidence="3" id="KW-0067">ATP-binding</keyword>
<dbReference type="InterPro" id="IPR051309">
    <property type="entry name" value="ABCF_ATPase"/>
</dbReference>
<name>A0A644XK41_9ZZZZ</name>
<dbReference type="SUPFAM" id="SSF52540">
    <property type="entry name" value="P-loop containing nucleoside triphosphate hydrolases"/>
    <property type="match status" value="2"/>
</dbReference>
<feature type="coiled-coil region" evidence="4">
    <location>
        <begin position="574"/>
        <end position="608"/>
    </location>
</feature>
<keyword evidence="1" id="KW-0677">Repeat</keyword>
<keyword evidence="4" id="KW-0175">Coiled coil</keyword>
<reference evidence="6" key="1">
    <citation type="submission" date="2019-08" db="EMBL/GenBank/DDBJ databases">
        <authorList>
            <person name="Kucharzyk K."/>
            <person name="Murdoch R.W."/>
            <person name="Higgins S."/>
            <person name="Loffler F."/>
        </authorList>
    </citation>
    <scope>NUCLEOTIDE SEQUENCE</scope>
</reference>
<feature type="coiled-coil region" evidence="4">
    <location>
        <begin position="90"/>
        <end position="124"/>
    </location>
</feature>
<dbReference type="GO" id="GO:0016887">
    <property type="term" value="F:ATP hydrolysis activity"/>
    <property type="evidence" value="ECO:0007669"/>
    <property type="project" value="InterPro"/>
</dbReference>
<protein>
    <submittedName>
        <fullName evidence="6">Energy-dependent translational throttle protein EttA</fullName>
    </submittedName>
</protein>
<evidence type="ECO:0000256" key="4">
    <source>
        <dbReference type="SAM" id="Coils"/>
    </source>
</evidence>
<dbReference type="Pfam" id="PF12848">
    <property type="entry name" value="ABC_tran_Xtn"/>
    <property type="match status" value="1"/>
</dbReference>
<organism evidence="6">
    <name type="scientific">bioreactor metagenome</name>
    <dbReference type="NCBI Taxonomy" id="1076179"/>
    <lineage>
        <taxon>unclassified sequences</taxon>
        <taxon>metagenomes</taxon>
        <taxon>ecological metagenomes</taxon>
    </lineage>
</organism>
<dbReference type="InterPro" id="IPR003593">
    <property type="entry name" value="AAA+_ATPase"/>
</dbReference>
<dbReference type="PROSITE" id="PS00211">
    <property type="entry name" value="ABC_TRANSPORTER_1"/>
    <property type="match status" value="1"/>
</dbReference>
<dbReference type="Pfam" id="PF16326">
    <property type="entry name" value="ABC_tran_CTD"/>
    <property type="match status" value="1"/>
</dbReference>
<evidence type="ECO:0000256" key="2">
    <source>
        <dbReference type="ARBA" id="ARBA00022741"/>
    </source>
</evidence>
<dbReference type="InterPro" id="IPR027417">
    <property type="entry name" value="P-loop_NTPase"/>
</dbReference>
<feature type="domain" description="ABC transporter" evidence="5">
    <location>
        <begin position="4"/>
        <end position="262"/>
    </location>
</feature>
<evidence type="ECO:0000259" key="5">
    <source>
        <dbReference type="PROSITE" id="PS50893"/>
    </source>
</evidence>
<dbReference type="PANTHER" id="PTHR42855:SF2">
    <property type="entry name" value="DRUG RESISTANCE ABC TRANSPORTER,ATP-BINDING PROTEIN"/>
    <property type="match status" value="1"/>
</dbReference>
<dbReference type="AlphaFoldDB" id="A0A644XK41"/>
<comment type="caution">
    <text evidence="6">The sequence shown here is derived from an EMBL/GenBank/DDBJ whole genome shotgun (WGS) entry which is preliminary data.</text>
</comment>
<feature type="domain" description="ABC transporter" evidence="5">
    <location>
        <begin position="336"/>
        <end position="548"/>
    </location>
</feature>
<dbReference type="FunFam" id="3.40.50.300:FF:000309">
    <property type="entry name" value="ABC transporter ATP-binding protein"/>
    <property type="match status" value="1"/>
</dbReference>
<dbReference type="SMART" id="SM00382">
    <property type="entry name" value="AAA"/>
    <property type="match status" value="2"/>
</dbReference>
<dbReference type="FunFam" id="3.40.50.300:FF:000011">
    <property type="entry name" value="Putative ABC transporter ATP-binding component"/>
    <property type="match status" value="1"/>
</dbReference>
<proteinExistence type="predicted"/>
<dbReference type="GO" id="GO:0005524">
    <property type="term" value="F:ATP binding"/>
    <property type="evidence" value="ECO:0007669"/>
    <property type="project" value="UniProtKB-KW"/>
</dbReference>
<evidence type="ECO:0000256" key="3">
    <source>
        <dbReference type="ARBA" id="ARBA00022840"/>
    </source>
</evidence>
<dbReference type="EMBL" id="VSSQ01002635">
    <property type="protein sequence ID" value="MPM16560.1"/>
    <property type="molecule type" value="Genomic_DNA"/>
</dbReference>
<dbReference type="PANTHER" id="PTHR42855">
    <property type="entry name" value="ABC TRANSPORTER ATP-BINDING SUBUNIT"/>
    <property type="match status" value="1"/>
</dbReference>
<gene>
    <name evidence="6" type="primary">ettA_30</name>
    <name evidence="6" type="ORF">SDC9_62941</name>
</gene>
<dbReference type="InterPro" id="IPR003439">
    <property type="entry name" value="ABC_transporter-like_ATP-bd"/>
</dbReference>
<dbReference type="InterPro" id="IPR032524">
    <property type="entry name" value="ABC_tran_C"/>
</dbReference>
<dbReference type="CDD" id="cd03221">
    <property type="entry name" value="ABCF_EF-3"/>
    <property type="match status" value="2"/>
</dbReference>
<accession>A0A644XK41</accession>
<dbReference type="GO" id="GO:0003677">
    <property type="term" value="F:DNA binding"/>
    <property type="evidence" value="ECO:0007669"/>
    <property type="project" value="InterPro"/>
</dbReference>
<evidence type="ECO:0000256" key="1">
    <source>
        <dbReference type="ARBA" id="ARBA00022737"/>
    </source>
</evidence>